<proteinExistence type="predicted"/>
<dbReference type="EMBL" id="BOQT01000006">
    <property type="protein sequence ID" value="GIN20885.1"/>
    <property type="molecule type" value="Genomic_DNA"/>
</dbReference>
<name>A0ABQ4K777_9BACI</name>
<organism evidence="1 2">
    <name type="scientific">Siminovitchia fordii</name>
    <dbReference type="NCBI Taxonomy" id="254759"/>
    <lineage>
        <taxon>Bacteria</taxon>
        <taxon>Bacillati</taxon>
        <taxon>Bacillota</taxon>
        <taxon>Bacilli</taxon>
        <taxon>Bacillales</taxon>
        <taxon>Bacillaceae</taxon>
        <taxon>Siminovitchia</taxon>
    </lineage>
</organism>
<reference evidence="1 2" key="1">
    <citation type="submission" date="2021-03" db="EMBL/GenBank/DDBJ databases">
        <title>Antimicrobial resistance genes in bacteria isolated from Japanese honey, and their potential for conferring macrolide and lincosamide resistance in the American foulbrood pathogen Paenibacillus larvae.</title>
        <authorList>
            <person name="Okamoto M."/>
            <person name="Kumagai M."/>
            <person name="Kanamori H."/>
            <person name="Takamatsu D."/>
        </authorList>
    </citation>
    <scope>NUCLEOTIDE SEQUENCE [LARGE SCALE GENOMIC DNA]</scope>
    <source>
        <strain evidence="1 2">J1TS3</strain>
    </source>
</reference>
<dbReference type="RefSeq" id="WP_018706110.1">
    <property type="nucleotide sequence ID" value="NZ_BOQT01000006.1"/>
</dbReference>
<sequence length="53" mass="5881">MFIFEDTLLMKKEKDGEGDSFIIVVKNAKESSDMSPSVSVENADIDMKIAIGR</sequence>
<comment type="caution">
    <text evidence="1">The sequence shown here is derived from an EMBL/GenBank/DDBJ whole genome shotgun (WGS) entry which is preliminary data.</text>
</comment>
<dbReference type="Proteomes" id="UP000680279">
    <property type="component" value="Unassembled WGS sequence"/>
</dbReference>
<evidence type="ECO:0000313" key="1">
    <source>
        <dbReference type="EMBL" id="GIN20885.1"/>
    </source>
</evidence>
<evidence type="ECO:0000313" key="2">
    <source>
        <dbReference type="Proteomes" id="UP000680279"/>
    </source>
</evidence>
<protein>
    <submittedName>
        <fullName evidence="1">Uncharacterized protein</fullName>
    </submittedName>
</protein>
<accession>A0ABQ4K777</accession>
<keyword evidence="2" id="KW-1185">Reference proteome</keyword>
<gene>
    <name evidence="1" type="ORF">J1TS3_20190</name>
</gene>